<evidence type="ECO:0000256" key="3">
    <source>
        <dbReference type="ARBA" id="ARBA00022794"/>
    </source>
</evidence>
<feature type="transmembrane region" description="Helical" evidence="5">
    <location>
        <begin position="667"/>
        <end position="686"/>
    </location>
</feature>
<dbReference type="OrthoDB" id="184109at2759"/>
<evidence type="ECO:0000259" key="7">
    <source>
        <dbReference type="Pfam" id="PF07773"/>
    </source>
</evidence>
<dbReference type="GO" id="GO:0060271">
    <property type="term" value="P:cilium assembly"/>
    <property type="evidence" value="ECO:0007669"/>
    <property type="project" value="TreeGrafter"/>
</dbReference>
<dbReference type="GO" id="GO:0035869">
    <property type="term" value="C:ciliary transition zone"/>
    <property type="evidence" value="ECO:0007669"/>
    <property type="project" value="TreeGrafter"/>
</dbReference>
<accession>A0A7E5WBU7</accession>
<feature type="signal peptide" evidence="6">
    <location>
        <begin position="1"/>
        <end position="21"/>
    </location>
</feature>
<evidence type="ECO:0000256" key="2">
    <source>
        <dbReference type="ARBA" id="ARBA00022729"/>
    </source>
</evidence>
<dbReference type="AlphaFoldDB" id="A0A7E5WBU7"/>
<dbReference type="PANTHER" id="PTHR14611:SF2">
    <property type="entry name" value="TECTONIC"/>
    <property type="match status" value="1"/>
</dbReference>
<evidence type="ECO:0000256" key="6">
    <source>
        <dbReference type="SAM" id="SignalP"/>
    </source>
</evidence>
<feature type="domain" description="Tectonic-1-3 N-terminal" evidence="8">
    <location>
        <begin position="152"/>
        <end position="227"/>
    </location>
</feature>
<keyword evidence="5" id="KW-1133">Transmembrane helix</keyword>
<dbReference type="FunCoup" id="A0A7E5WBU7">
    <property type="interactions" value="55"/>
</dbReference>
<dbReference type="KEGG" id="tnl:113501079"/>
<keyword evidence="3" id="KW-0970">Cilium biogenesis/degradation</keyword>
<dbReference type="Proteomes" id="UP000322000">
    <property type="component" value="Chromosome 15"/>
</dbReference>
<evidence type="ECO:0000313" key="10">
    <source>
        <dbReference type="RefSeq" id="XP_026737882.1"/>
    </source>
</evidence>
<proteinExistence type="inferred from homology"/>
<feature type="chain" id="PRO_5028801879" evidence="6">
    <location>
        <begin position="22"/>
        <end position="692"/>
    </location>
</feature>
<keyword evidence="9" id="KW-1185">Reference proteome</keyword>
<dbReference type="RefSeq" id="XP_026737882.1">
    <property type="nucleotide sequence ID" value="XM_026882081.1"/>
</dbReference>
<organism evidence="9 10">
    <name type="scientific">Trichoplusia ni</name>
    <name type="common">Cabbage looper</name>
    <dbReference type="NCBI Taxonomy" id="7111"/>
    <lineage>
        <taxon>Eukaryota</taxon>
        <taxon>Metazoa</taxon>
        <taxon>Ecdysozoa</taxon>
        <taxon>Arthropoda</taxon>
        <taxon>Hexapoda</taxon>
        <taxon>Insecta</taxon>
        <taxon>Pterygota</taxon>
        <taxon>Neoptera</taxon>
        <taxon>Endopterygota</taxon>
        <taxon>Lepidoptera</taxon>
        <taxon>Glossata</taxon>
        <taxon>Ditrysia</taxon>
        <taxon>Noctuoidea</taxon>
        <taxon>Noctuidae</taxon>
        <taxon>Plusiinae</taxon>
        <taxon>Trichoplusia</taxon>
    </lineage>
</organism>
<evidence type="ECO:0000256" key="5">
    <source>
        <dbReference type="SAM" id="Phobius"/>
    </source>
</evidence>
<evidence type="ECO:0000313" key="9">
    <source>
        <dbReference type="Proteomes" id="UP000322000"/>
    </source>
</evidence>
<name>A0A7E5WBU7_TRINI</name>
<dbReference type="InParanoid" id="A0A7E5WBU7"/>
<protein>
    <submittedName>
        <fullName evidence="10">Tectonic-1</fullName>
    </submittedName>
</protein>
<evidence type="ECO:0000256" key="4">
    <source>
        <dbReference type="ARBA" id="ARBA00023180"/>
    </source>
</evidence>
<dbReference type="Pfam" id="PF07773">
    <property type="entry name" value="TCTN_DUF1619"/>
    <property type="match status" value="1"/>
</dbReference>
<evidence type="ECO:0000256" key="1">
    <source>
        <dbReference type="ARBA" id="ARBA00007633"/>
    </source>
</evidence>
<dbReference type="GeneID" id="113501079"/>
<keyword evidence="5" id="KW-0472">Membrane</keyword>
<dbReference type="PANTHER" id="PTHR14611">
    <property type="entry name" value="TECTONIC FAMILY MEMBER"/>
    <property type="match status" value="1"/>
</dbReference>
<dbReference type="InterPro" id="IPR011677">
    <property type="entry name" value="TCTN1-3_dom"/>
</dbReference>
<comment type="similarity">
    <text evidence="1">Belongs to the tectonic family.</text>
</comment>
<feature type="domain" description="Tectonic-1-3" evidence="7">
    <location>
        <begin position="262"/>
        <end position="423"/>
    </location>
</feature>
<keyword evidence="2 6" id="KW-0732">Signal</keyword>
<sequence length="692" mass="79241">MNVMTYLSFTVLSIVIQFCVMDFIQEKLQADDDPALLNVSQKESLHQILKNISHKPHALYYRTQTRSLKSASSRIPNISSALVTLGTTEATTALFDVLYDDNTTDSDVTSTTEMYFTSTDYDNITEITFFDNKKNKSSNSPPFSTKPKTSSTNHCACNLLYKVCDINCCCDQDCSDSEHNIFQCSNIAKANHNEPEIDGCVSHLFDERKYGGTTLDNLLCIVKTNLPVKRNIQKFDQLSVDQYYKWRCDDPKFTSYEFRKTLYNFSDPVWLLKNETIYYLDFPTPSVNNYCTDREPIEFLKQKQSRCNVKIKDLEMFNILKTSEEAMVISATEKTANSSLMNCSNLHCINWTILVCDNGLCQNYNKSTDEVTCIEDICTNVALKIDYEFYYQEFKIINATIKLYVENISSSLPFMSQEINVNFYIANKSIDLILQLSGNPGYIEGLPVIVSYAKNNHTELFYNNTLAYKSNMVFPDNKNGLCDMTHTSSNIVKFGVNKRTKCLYVHPYEGVPKPDICNTIQSDINKLLKLHKNVSISPYGNPRDLSDNLWLNLEINIEKQEPVYGQFNDKSLKLHCYNLITRLSLIFMYASVDENAYRGQNKILSVKYEVAANNHSFYVEDISIVTTIDIIFMDVTKPSVYEYAGSPHLNIYLPRDFFFPFPPNTSAHMSTTCLMILLCCVIVFFANKITLE</sequence>
<keyword evidence="4" id="KW-0325">Glycoprotein</keyword>
<gene>
    <name evidence="10" type="primary">LOC113501079</name>
</gene>
<dbReference type="InterPro" id="IPR040354">
    <property type="entry name" value="TCTN1-3"/>
</dbReference>
<dbReference type="Pfam" id="PF25752">
    <property type="entry name" value="DUF1619_N"/>
    <property type="match status" value="1"/>
</dbReference>
<reference evidence="10" key="1">
    <citation type="submission" date="2025-08" db="UniProtKB">
        <authorList>
            <consortium name="RefSeq"/>
        </authorList>
    </citation>
    <scope>IDENTIFICATION</scope>
</reference>
<dbReference type="InterPro" id="IPR057724">
    <property type="entry name" value="TCTN1-3_N"/>
</dbReference>
<keyword evidence="5" id="KW-0812">Transmembrane</keyword>
<evidence type="ECO:0000259" key="8">
    <source>
        <dbReference type="Pfam" id="PF25752"/>
    </source>
</evidence>